<dbReference type="EMBL" id="JAPYKS010000010">
    <property type="protein sequence ID" value="MEI9410283.1"/>
    <property type="molecule type" value="Genomic_DNA"/>
</dbReference>
<organism evidence="2 3">
    <name type="scientific">Mesorhizobium salmacidum</name>
    <dbReference type="NCBI Taxonomy" id="3015171"/>
    <lineage>
        <taxon>Bacteria</taxon>
        <taxon>Pseudomonadati</taxon>
        <taxon>Pseudomonadota</taxon>
        <taxon>Alphaproteobacteria</taxon>
        <taxon>Hyphomicrobiales</taxon>
        <taxon>Phyllobacteriaceae</taxon>
        <taxon>Mesorhizobium</taxon>
    </lineage>
</organism>
<keyword evidence="3" id="KW-1185">Reference proteome</keyword>
<proteinExistence type="predicted"/>
<gene>
    <name evidence="2" type="ORF">O7A60_16075</name>
</gene>
<sequence length="62" mass="7264">MTKLSDLGPPIKGNPHEPSDDGDHFYKCKICGQPVDMRDLRQVMWHEQPRHERLKPEVVKRS</sequence>
<feature type="region of interest" description="Disordered" evidence="1">
    <location>
        <begin position="1"/>
        <end position="24"/>
    </location>
</feature>
<accession>A0ABU8KZE5</accession>
<feature type="compositionally biased region" description="Basic and acidic residues" evidence="1">
    <location>
        <begin position="14"/>
        <end position="24"/>
    </location>
</feature>
<dbReference type="RefSeq" id="WP_337107126.1">
    <property type="nucleotide sequence ID" value="NZ_JAPYKS010000010.1"/>
</dbReference>
<name>A0ABU8KZE5_9HYPH</name>
<evidence type="ECO:0000313" key="3">
    <source>
        <dbReference type="Proteomes" id="UP001387293"/>
    </source>
</evidence>
<evidence type="ECO:0000313" key="2">
    <source>
        <dbReference type="EMBL" id="MEI9410283.1"/>
    </source>
</evidence>
<comment type="caution">
    <text evidence="2">The sequence shown here is derived from an EMBL/GenBank/DDBJ whole genome shotgun (WGS) entry which is preliminary data.</text>
</comment>
<reference evidence="2 3" key="1">
    <citation type="submission" date="2022-12" db="EMBL/GenBank/DDBJ databases">
        <authorList>
            <person name="Muema E."/>
        </authorList>
    </citation>
    <scope>NUCLEOTIDE SEQUENCE [LARGE SCALE GENOMIC DNA]</scope>
    <source>
        <strain evidence="3">1326</strain>
    </source>
</reference>
<protein>
    <recommendedName>
        <fullName evidence="4">C2H2-type domain-containing protein</fullName>
    </recommendedName>
</protein>
<evidence type="ECO:0008006" key="4">
    <source>
        <dbReference type="Google" id="ProtNLM"/>
    </source>
</evidence>
<dbReference type="Proteomes" id="UP001387293">
    <property type="component" value="Unassembled WGS sequence"/>
</dbReference>
<evidence type="ECO:0000256" key="1">
    <source>
        <dbReference type="SAM" id="MobiDB-lite"/>
    </source>
</evidence>